<protein>
    <recommendedName>
        <fullName evidence="3 8">Dihydrofolate reductase</fullName>
        <ecNumber evidence="3 8">1.5.1.3</ecNumber>
    </recommendedName>
</protein>
<dbReference type="InterPro" id="IPR017925">
    <property type="entry name" value="DHFR_CS"/>
</dbReference>
<dbReference type="InterPro" id="IPR001796">
    <property type="entry name" value="DHFR_dom"/>
</dbReference>
<evidence type="ECO:0000256" key="9">
    <source>
        <dbReference type="RuleBase" id="RU004474"/>
    </source>
</evidence>
<feature type="domain" description="DHFR" evidence="10">
    <location>
        <begin position="2"/>
        <end position="168"/>
    </location>
</feature>
<dbReference type="EC" id="1.5.1.3" evidence="3 8"/>
<dbReference type="PRINTS" id="PR00070">
    <property type="entry name" value="DHFR"/>
</dbReference>
<keyword evidence="6 8" id="KW-0560">Oxidoreductase</keyword>
<dbReference type="EMBL" id="JAFIDN010000004">
    <property type="protein sequence ID" value="MBP3192473.1"/>
    <property type="molecule type" value="Genomic_DNA"/>
</dbReference>
<dbReference type="GO" id="GO:0046655">
    <property type="term" value="P:folic acid metabolic process"/>
    <property type="evidence" value="ECO:0007669"/>
    <property type="project" value="TreeGrafter"/>
</dbReference>
<dbReference type="PROSITE" id="PS51330">
    <property type="entry name" value="DHFR_2"/>
    <property type="match status" value="1"/>
</dbReference>
<evidence type="ECO:0000313" key="12">
    <source>
        <dbReference type="Proteomes" id="UP000673975"/>
    </source>
</evidence>
<sequence length="168" mass="19620">MKISLIAAHDPGLVIGKDGSLPWYIPEDLAHFKRRTKGHPVVMGRGVFEELKERPLPGRRNIVMSRTRSYENVETYRNRKEVLEALKEVPLVYIIGGEQVYRDFYPVCDRLEITEIHEKYDGDTFFPEYRDEIGIIWKEVRRVDHENISFVDYEKVNSKNHSSAKAGI</sequence>
<evidence type="ECO:0000256" key="4">
    <source>
        <dbReference type="ARBA" id="ARBA00022563"/>
    </source>
</evidence>
<evidence type="ECO:0000256" key="2">
    <source>
        <dbReference type="ARBA" id="ARBA00009539"/>
    </source>
</evidence>
<comment type="caution">
    <text evidence="11">The sequence shown here is derived from an EMBL/GenBank/DDBJ whole genome shotgun (WGS) entry which is preliminary data.</text>
</comment>
<keyword evidence="5 8" id="KW-0521">NADP</keyword>
<dbReference type="GO" id="GO:0006730">
    <property type="term" value="P:one-carbon metabolic process"/>
    <property type="evidence" value="ECO:0007669"/>
    <property type="project" value="UniProtKB-KW"/>
</dbReference>
<dbReference type="RefSeq" id="WP_210511371.1">
    <property type="nucleotide sequence ID" value="NZ_JAFIDN010000004.1"/>
</dbReference>
<dbReference type="GO" id="GO:0050661">
    <property type="term" value="F:NADP binding"/>
    <property type="evidence" value="ECO:0007669"/>
    <property type="project" value="InterPro"/>
</dbReference>
<dbReference type="GO" id="GO:0046452">
    <property type="term" value="P:dihydrofolate metabolic process"/>
    <property type="evidence" value="ECO:0007669"/>
    <property type="project" value="TreeGrafter"/>
</dbReference>
<accession>A0A8J7S8W2</accession>
<evidence type="ECO:0000256" key="5">
    <source>
        <dbReference type="ARBA" id="ARBA00022857"/>
    </source>
</evidence>
<evidence type="ECO:0000313" key="11">
    <source>
        <dbReference type="EMBL" id="MBP3192473.1"/>
    </source>
</evidence>
<dbReference type="PIRSF" id="PIRSF000194">
    <property type="entry name" value="DHFR"/>
    <property type="match status" value="1"/>
</dbReference>
<comment type="similarity">
    <text evidence="2 8 9">Belongs to the dihydrofolate reductase family.</text>
</comment>
<evidence type="ECO:0000259" key="10">
    <source>
        <dbReference type="PROSITE" id="PS51330"/>
    </source>
</evidence>
<comment type="catalytic activity">
    <reaction evidence="8">
        <text>(6S)-5,6,7,8-tetrahydrofolate + NADP(+) = 7,8-dihydrofolate + NADPH + H(+)</text>
        <dbReference type="Rhea" id="RHEA:15009"/>
        <dbReference type="ChEBI" id="CHEBI:15378"/>
        <dbReference type="ChEBI" id="CHEBI:57451"/>
        <dbReference type="ChEBI" id="CHEBI:57453"/>
        <dbReference type="ChEBI" id="CHEBI:57783"/>
        <dbReference type="ChEBI" id="CHEBI:58349"/>
        <dbReference type="EC" id="1.5.1.3"/>
    </reaction>
</comment>
<dbReference type="SUPFAM" id="SSF53597">
    <property type="entry name" value="Dihydrofolate reductase-like"/>
    <property type="match status" value="1"/>
</dbReference>
<dbReference type="InterPro" id="IPR024072">
    <property type="entry name" value="DHFR-like_dom_sf"/>
</dbReference>
<dbReference type="GO" id="GO:0005829">
    <property type="term" value="C:cytosol"/>
    <property type="evidence" value="ECO:0007669"/>
    <property type="project" value="TreeGrafter"/>
</dbReference>
<dbReference type="UniPathway" id="UPA00077">
    <property type="reaction ID" value="UER00158"/>
</dbReference>
<dbReference type="GO" id="GO:0046654">
    <property type="term" value="P:tetrahydrofolate biosynthetic process"/>
    <property type="evidence" value="ECO:0007669"/>
    <property type="project" value="UniProtKB-UniPathway"/>
</dbReference>
<dbReference type="CDD" id="cd00209">
    <property type="entry name" value="DHFR"/>
    <property type="match status" value="1"/>
</dbReference>
<dbReference type="InterPro" id="IPR012259">
    <property type="entry name" value="DHFR"/>
</dbReference>
<evidence type="ECO:0000256" key="7">
    <source>
        <dbReference type="ARBA" id="ARBA00025067"/>
    </source>
</evidence>
<keyword evidence="12" id="KW-1185">Reference proteome</keyword>
<dbReference type="PROSITE" id="PS00075">
    <property type="entry name" value="DHFR_1"/>
    <property type="match status" value="1"/>
</dbReference>
<reference evidence="11" key="1">
    <citation type="submission" date="2021-02" db="EMBL/GenBank/DDBJ databases">
        <title>Natronogracilivirga saccharolytica gen. nov. sp. nov. a new anaerobic, haloalkiliphilic carbohydrate-fermenting bacterium from soda lake and proposing of Cyclonatronumiaceae fam. nov. in the phylum Balneolaeota.</title>
        <authorList>
            <person name="Zhilina T.N."/>
            <person name="Sorokin D.Y."/>
            <person name="Zavarzina D.G."/>
            <person name="Toshchakov S.V."/>
            <person name="Kublanov I.V."/>
        </authorList>
    </citation>
    <scope>NUCLEOTIDE SEQUENCE</scope>
    <source>
        <strain evidence="11">Z-1702</strain>
    </source>
</reference>
<evidence type="ECO:0000256" key="8">
    <source>
        <dbReference type="PIRNR" id="PIRNR000194"/>
    </source>
</evidence>
<keyword evidence="4 8" id="KW-0554">One-carbon metabolism</keyword>
<dbReference type="PANTHER" id="PTHR48069:SF3">
    <property type="entry name" value="DIHYDROFOLATE REDUCTASE"/>
    <property type="match status" value="1"/>
</dbReference>
<name>A0A8J7S8W2_9BACT</name>
<dbReference type="Proteomes" id="UP000673975">
    <property type="component" value="Unassembled WGS sequence"/>
</dbReference>
<proteinExistence type="inferred from homology"/>
<evidence type="ECO:0000256" key="6">
    <source>
        <dbReference type="ARBA" id="ARBA00023002"/>
    </source>
</evidence>
<evidence type="ECO:0000256" key="3">
    <source>
        <dbReference type="ARBA" id="ARBA00012856"/>
    </source>
</evidence>
<evidence type="ECO:0000256" key="1">
    <source>
        <dbReference type="ARBA" id="ARBA00004903"/>
    </source>
</evidence>
<organism evidence="11 12">
    <name type="scientific">Natronogracilivirga saccharolytica</name>
    <dbReference type="NCBI Taxonomy" id="2812953"/>
    <lineage>
        <taxon>Bacteria</taxon>
        <taxon>Pseudomonadati</taxon>
        <taxon>Balneolota</taxon>
        <taxon>Balneolia</taxon>
        <taxon>Balneolales</taxon>
        <taxon>Cyclonatronaceae</taxon>
        <taxon>Natronogracilivirga</taxon>
    </lineage>
</organism>
<dbReference type="Pfam" id="PF00186">
    <property type="entry name" value="DHFR_1"/>
    <property type="match status" value="1"/>
</dbReference>
<gene>
    <name evidence="11" type="ORF">NATSA_07345</name>
</gene>
<comment type="pathway">
    <text evidence="1 8">Cofactor biosynthesis; tetrahydrofolate biosynthesis; 5,6,7,8-tetrahydrofolate from 7,8-dihydrofolate: step 1/1.</text>
</comment>
<comment type="function">
    <text evidence="7 8">Key enzyme in folate metabolism. Catalyzes an essential reaction for de novo glycine and purine synthesis, and for DNA precursor synthesis.</text>
</comment>
<dbReference type="AlphaFoldDB" id="A0A8J7S8W2"/>
<dbReference type="GO" id="GO:0004146">
    <property type="term" value="F:dihydrofolate reductase activity"/>
    <property type="evidence" value="ECO:0007669"/>
    <property type="project" value="UniProtKB-EC"/>
</dbReference>
<dbReference type="PANTHER" id="PTHR48069">
    <property type="entry name" value="DIHYDROFOLATE REDUCTASE"/>
    <property type="match status" value="1"/>
</dbReference>
<dbReference type="Gene3D" id="3.40.430.10">
    <property type="entry name" value="Dihydrofolate Reductase, subunit A"/>
    <property type="match status" value="1"/>
</dbReference>